<evidence type="ECO:0000313" key="10">
    <source>
        <dbReference type="EMBL" id="KUO96486.1"/>
    </source>
</evidence>
<dbReference type="PANTHER" id="PTHR34448">
    <property type="entry name" value="AMINOPEPTIDASE"/>
    <property type="match status" value="1"/>
</dbReference>
<dbReference type="PRINTS" id="PR00919">
    <property type="entry name" value="THERMOPTASE"/>
</dbReference>
<dbReference type="EMBL" id="LPVJ01000018">
    <property type="protein sequence ID" value="KUO96486.1"/>
    <property type="molecule type" value="Genomic_DNA"/>
</dbReference>
<evidence type="ECO:0000256" key="9">
    <source>
        <dbReference type="ARBA" id="ARBA00023049"/>
    </source>
</evidence>
<evidence type="ECO:0000256" key="5">
    <source>
        <dbReference type="ARBA" id="ARBA00022438"/>
    </source>
</evidence>
<accession>A0A117SY55</accession>
<comment type="caution">
    <text evidence="10">The sequence shown here is derived from an EMBL/GenBank/DDBJ whole genome shotgun (WGS) entry which is preliminary data.</text>
</comment>
<comment type="cofactor">
    <cofactor evidence="2">
        <name>Mg(2+)</name>
        <dbReference type="ChEBI" id="CHEBI:18420"/>
    </cofactor>
</comment>
<comment type="similarity">
    <text evidence="4">Belongs to the peptidase M29 family.</text>
</comment>
<dbReference type="GO" id="GO:0046872">
    <property type="term" value="F:metal ion binding"/>
    <property type="evidence" value="ECO:0007669"/>
    <property type="project" value="UniProtKB-KW"/>
</dbReference>
<dbReference type="OrthoDB" id="9803993at2"/>
<dbReference type="InterPro" id="IPR000787">
    <property type="entry name" value="Peptidase_M29"/>
</dbReference>
<gene>
    <name evidence="10" type="ORF">ATW55_00930</name>
</gene>
<keyword evidence="11" id="KW-1185">Reference proteome</keyword>
<dbReference type="Proteomes" id="UP000053557">
    <property type="component" value="Unassembled WGS sequence"/>
</dbReference>
<evidence type="ECO:0000256" key="2">
    <source>
        <dbReference type="ARBA" id="ARBA00001946"/>
    </source>
</evidence>
<keyword evidence="5" id="KW-0031">Aminopeptidase</keyword>
<comment type="cofactor">
    <cofactor evidence="1">
        <name>Co(2+)</name>
        <dbReference type="ChEBI" id="CHEBI:48828"/>
    </cofactor>
</comment>
<evidence type="ECO:0000256" key="4">
    <source>
        <dbReference type="ARBA" id="ARBA00008236"/>
    </source>
</evidence>
<comment type="cofactor">
    <cofactor evidence="3">
        <name>Zn(2+)</name>
        <dbReference type="ChEBI" id="CHEBI:29105"/>
    </cofactor>
</comment>
<keyword evidence="8" id="KW-0378">Hydrolase</keyword>
<dbReference type="SUPFAM" id="SSF144052">
    <property type="entry name" value="Thermophilic metalloprotease-like"/>
    <property type="match status" value="1"/>
</dbReference>
<keyword evidence="6" id="KW-0645">Protease</keyword>
<evidence type="ECO:0000256" key="8">
    <source>
        <dbReference type="ARBA" id="ARBA00022801"/>
    </source>
</evidence>
<proteinExistence type="inferred from homology"/>
<reference evidence="10 11" key="1">
    <citation type="submission" date="2015-12" db="EMBL/GenBank/DDBJ databases">
        <title>Draft genome sequence of Acidibacillus ferrooxidans ITV001, isolated from a chalcopyrite acid mine drainage site in Brazil.</title>
        <authorList>
            <person name="Dall'Agnol H."/>
            <person name="Nancucheo I."/>
            <person name="Johnson B."/>
            <person name="Oliveira R."/>
            <person name="Leite L."/>
            <person name="Pylro V."/>
            <person name="Nunes G.L."/>
            <person name="Tzotzos G."/>
            <person name="Fernandes G.R."/>
            <person name="Dutra J."/>
            <person name="Orellana S.C."/>
            <person name="Oliveira G."/>
        </authorList>
    </citation>
    <scope>NUCLEOTIDE SEQUENCE [LARGE SCALE GENOMIC DNA]</scope>
    <source>
        <strain evidence="11">ITV01</strain>
    </source>
</reference>
<dbReference type="GO" id="GO:0004177">
    <property type="term" value="F:aminopeptidase activity"/>
    <property type="evidence" value="ECO:0007669"/>
    <property type="project" value="UniProtKB-KW"/>
</dbReference>
<evidence type="ECO:0000256" key="1">
    <source>
        <dbReference type="ARBA" id="ARBA00001941"/>
    </source>
</evidence>
<dbReference type="PANTHER" id="PTHR34448:SF3">
    <property type="entry name" value="AMINOPEPTIDASE AMPS"/>
    <property type="match status" value="1"/>
</dbReference>
<name>A0A117SY55_9BACL</name>
<organism evidence="10 11">
    <name type="scientific">Ferroacidibacillus organovorans</name>
    <dbReference type="NCBI Taxonomy" id="1765683"/>
    <lineage>
        <taxon>Bacteria</taxon>
        <taxon>Bacillati</taxon>
        <taxon>Bacillota</taxon>
        <taxon>Bacilli</taxon>
        <taxon>Bacillales</taxon>
        <taxon>Alicyclobacillaceae</taxon>
        <taxon>Ferroacidibacillus</taxon>
    </lineage>
</organism>
<dbReference type="InterPro" id="IPR035097">
    <property type="entry name" value="M29_N-terminal"/>
</dbReference>
<protein>
    <submittedName>
        <fullName evidence="10">Peptidase M29</fullName>
    </submittedName>
</protein>
<keyword evidence="7" id="KW-0479">Metal-binding</keyword>
<dbReference type="InterPro" id="IPR052170">
    <property type="entry name" value="M29_Exopeptidase"/>
</dbReference>
<dbReference type="Gene3D" id="3.40.1830.10">
    <property type="entry name" value="Thermophilic metalloprotease (M29)"/>
    <property type="match status" value="1"/>
</dbReference>
<evidence type="ECO:0000256" key="7">
    <source>
        <dbReference type="ARBA" id="ARBA00022723"/>
    </source>
</evidence>
<evidence type="ECO:0000256" key="3">
    <source>
        <dbReference type="ARBA" id="ARBA00001947"/>
    </source>
</evidence>
<sequence>MEDHIRKYAELAVRVGVNVQPGQPLVIGFGLRQVLPEHIVFARQLTEAAYAAGSSYVHVEWGDEAWSRETLKHGSLALLDQRAAWHAQWIEKLAAEQAAFIAISATDPSLYDGIASDRVHQYNTSVANELRAFNQQRTNDQYAWTILAAPTQAWANWVERHLPERERVAALWDDILFCTRATADDPVAEWQAHLHSLSARSAWLNELNIAKFHYRSSGTDLEIAMPDGYFFTAAQHKTPSGVSFTANIPTEEVYSVPKRTGVNGYVTSTMPLNHQGSLIEGIYLRFANGRIVEYRASKGQDALARIVEADEGSHYLGEIALVPKSSPIAKRGRLFYNTLFDENASCHLAIGESYPLIQGGHLLARSEWAANDLNESVKHVDFMIGSDDLSIDGEDREGRVIPIFRDGTWANELC</sequence>
<evidence type="ECO:0000313" key="11">
    <source>
        <dbReference type="Proteomes" id="UP000053557"/>
    </source>
</evidence>
<dbReference type="AlphaFoldDB" id="A0A117SY55"/>
<dbReference type="Pfam" id="PF02073">
    <property type="entry name" value="Peptidase_M29"/>
    <property type="match status" value="1"/>
</dbReference>
<dbReference type="GO" id="GO:0008237">
    <property type="term" value="F:metallopeptidase activity"/>
    <property type="evidence" value="ECO:0007669"/>
    <property type="project" value="UniProtKB-KW"/>
</dbReference>
<evidence type="ECO:0000256" key="6">
    <source>
        <dbReference type="ARBA" id="ARBA00022670"/>
    </source>
</evidence>
<dbReference type="GO" id="GO:0006508">
    <property type="term" value="P:proteolysis"/>
    <property type="evidence" value="ECO:0007669"/>
    <property type="project" value="UniProtKB-KW"/>
</dbReference>
<keyword evidence="9" id="KW-0482">Metalloprotease</keyword>